<dbReference type="SUPFAM" id="SSF46689">
    <property type="entry name" value="Homeodomain-like"/>
    <property type="match status" value="1"/>
</dbReference>
<dbReference type="CDD" id="cd00167">
    <property type="entry name" value="SANT"/>
    <property type="match status" value="2"/>
</dbReference>
<dbReference type="Proteomes" id="UP001165082">
    <property type="component" value="Unassembled WGS sequence"/>
</dbReference>
<feature type="domain" description="Myb-like" evidence="7">
    <location>
        <begin position="354"/>
        <end position="404"/>
    </location>
</feature>
<accession>A0A9W7DYD5</accession>
<evidence type="ECO:0000313" key="10">
    <source>
        <dbReference type="Proteomes" id="UP001165082"/>
    </source>
</evidence>
<dbReference type="PANTHER" id="PTHR46621:SF1">
    <property type="entry name" value="SNRNA-ACTIVATING PROTEIN COMPLEX SUBUNIT 4"/>
    <property type="match status" value="1"/>
</dbReference>
<dbReference type="EMBL" id="BRXZ01002269">
    <property type="protein sequence ID" value="GMH58610.1"/>
    <property type="molecule type" value="Genomic_DNA"/>
</dbReference>
<dbReference type="PROSITE" id="PS51294">
    <property type="entry name" value="HTH_MYB"/>
    <property type="match status" value="2"/>
</dbReference>
<reference evidence="9" key="1">
    <citation type="submission" date="2022-07" db="EMBL/GenBank/DDBJ databases">
        <title>Genome analysis of Parmales, a sister group of diatoms, reveals the evolutionary specialization of diatoms from phago-mixotrophs to photoautotrophs.</title>
        <authorList>
            <person name="Ban H."/>
            <person name="Sato S."/>
            <person name="Yoshikawa S."/>
            <person name="Kazumasa Y."/>
            <person name="Nakamura Y."/>
            <person name="Ichinomiya M."/>
            <person name="Saitoh K."/>
            <person name="Sato N."/>
            <person name="Blanc-Mathieu R."/>
            <person name="Endo H."/>
            <person name="Kuwata A."/>
            <person name="Ogata H."/>
        </authorList>
    </citation>
    <scope>NUCLEOTIDE SEQUENCE</scope>
</reference>
<keyword evidence="2" id="KW-0805">Transcription regulation</keyword>
<keyword evidence="5" id="KW-0539">Nucleus</keyword>
<evidence type="ECO:0000256" key="3">
    <source>
        <dbReference type="ARBA" id="ARBA00023125"/>
    </source>
</evidence>
<evidence type="ECO:0000256" key="6">
    <source>
        <dbReference type="SAM" id="MobiDB-lite"/>
    </source>
</evidence>
<dbReference type="AlphaFoldDB" id="A0A9W7DYD5"/>
<proteinExistence type="predicted"/>
<feature type="region of interest" description="Disordered" evidence="6">
    <location>
        <begin position="162"/>
        <end position="209"/>
    </location>
</feature>
<dbReference type="InterPro" id="IPR001005">
    <property type="entry name" value="SANT/Myb"/>
</dbReference>
<comment type="caution">
    <text evidence="9">The sequence shown here is derived from an EMBL/GenBank/DDBJ whole genome shotgun (WGS) entry which is preliminary data.</text>
</comment>
<dbReference type="FunFam" id="1.10.10.60:FF:000010">
    <property type="entry name" value="Transcriptional activator Myb isoform A"/>
    <property type="match status" value="1"/>
</dbReference>
<keyword evidence="10" id="KW-1185">Reference proteome</keyword>
<evidence type="ECO:0000256" key="1">
    <source>
        <dbReference type="ARBA" id="ARBA00022737"/>
    </source>
</evidence>
<feature type="compositionally biased region" description="Basic residues" evidence="6">
    <location>
        <begin position="290"/>
        <end position="304"/>
    </location>
</feature>
<organism evidence="9 10">
    <name type="scientific">Triparma retinervis</name>
    <dbReference type="NCBI Taxonomy" id="2557542"/>
    <lineage>
        <taxon>Eukaryota</taxon>
        <taxon>Sar</taxon>
        <taxon>Stramenopiles</taxon>
        <taxon>Ochrophyta</taxon>
        <taxon>Bolidophyceae</taxon>
        <taxon>Parmales</taxon>
        <taxon>Triparmaceae</taxon>
        <taxon>Triparma</taxon>
    </lineage>
</organism>
<feature type="domain" description="HTH myb-type" evidence="8">
    <location>
        <begin position="354"/>
        <end position="408"/>
    </location>
</feature>
<dbReference type="PANTHER" id="PTHR46621">
    <property type="entry name" value="SNRNA-ACTIVATING PROTEIN COMPLEX SUBUNIT 4"/>
    <property type="match status" value="1"/>
</dbReference>
<protein>
    <submittedName>
        <fullName evidence="9">Uncharacterized protein</fullName>
    </submittedName>
</protein>
<keyword evidence="1" id="KW-0677">Repeat</keyword>
<dbReference type="GO" id="GO:0019185">
    <property type="term" value="C:snRNA-activating protein complex"/>
    <property type="evidence" value="ECO:0007669"/>
    <property type="project" value="TreeGrafter"/>
</dbReference>
<dbReference type="PROSITE" id="PS50090">
    <property type="entry name" value="MYB_LIKE"/>
    <property type="match status" value="2"/>
</dbReference>
<feature type="non-terminal residue" evidence="9">
    <location>
        <position position="411"/>
    </location>
</feature>
<dbReference type="Gene3D" id="1.10.10.60">
    <property type="entry name" value="Homeodomain-like"/>
    <property type="match status" value="2"/>
</dbReference>
<feature type="region of interest" description="Disordered" evidence="6">
    <location>
        <begin position="285"/>
        <end position="312"/>
    </location>
</feature>
<keyword evidence="3" id="KW-0238">DNA-binding</keyword>
<feature type="domain" description="HTH myb-type" evidence="8">
    <location>
        <begin position="306"/>
        <end position="353"/>
    </location>
</feature>
<evidence type="ECO:0000256" key="5">
    <source>
        <dbReference type="ARBA" id="ARBA00023242"/>
    </source>
</evidence>
<dbReference type="GO" id="GO:0001006">
    <property type="term" value="F:RNA polymerase III type 3 promoter sequence-specific DNA binding"/>
    <property type="evidence" value="ECO:0007669"/>
    <property type="project" value="TreeGrafter"/>
</dbReference>
<dbReference type="GO" id="GO:0042796">
    <property type="term" value="P:snRNA transcription by RNA polymerase III"/>
    <property type="evidence" value="ECO:0007669"/>
    <property type="project" value="TreeGrafter"/>
</dbReference>
<name>A0A9W7DYD5_9STRA</name>
<dbReference type="Pfam" id="PF13921">
    <property type="entry name" value="Myb_DNA-bind_6"/>
    <property type="match status" value="1"/>
</dbReference>
<feature type="domain" description="Myb-like" evidence="7">
    <location>
        <begin position="306"/>
        <end position="353"/>
    </location>
</feature>
<dbReference type="OrthoDB" id="2143914at2759"/>
<evidence type="ECO:0000259" key="7">
    <source>
        <dbReference type="PROSITE" id="PS50090"/>
    </source>
</evidence>
<sequence length="411" mass="45064">MNNPNDIGMNLEAESFDKAQESMGRQFVKELDALLMAPTKGPEKSQILINGKWAKMQVEALKIAKRAGFGTERGGSKINIDTPKHWPTARPRIRIAAQAAAANEARERATIVGIIGMKVYAVRIAAILGLTLKSNELLECEDDTIVGTQQSPLILSEQPKHVVSDELEGSSSSQEDPSKRARNSLEPLPEEESEIGSDPKRRKAAASANGAGPLDAIHAALSFDHDRSTSSPPCLDTMASAFLAVASTVRPPVAKDRIRIGGLLSQVHVGGAGFEAEYRNVKSSMESSYGRRRTSSKKKSKKGGGGRWTKREDQKLRAAMETFGSHNWKMIAEECFSGTRSDVQCLVRWKSVLQPGHVKGPFSKEEDKIIIDCITMGMTKWSEIAKRTTGRIGKQCRERWFDHLDPSVKKG</sequence>
<gene>
    <name evidence="9" type="ORF">TrRE_jg10381</name>
</gene>
<evidence type="ECO:0000256" key="4">
    <source>
        <dbReference type="ARBA" id="ARBA00023163"/>
    </source>
</evidence>
<keyword evidence="4" id="KW-0804">Transcription</keyword>
<dbReference type="GO" id="GO:0000978">
    <property type="term" value="F:RNA polymerase II cis-regulatory region sequence-specific DNA binding"/>
    <property type="evidence" value="ECO:0007669"/>
    <property type="project" value="TreeGrafter"/>
</dbReference>
<dbReference type="InterPro" id="IPR009057">
    <property type="entry name" value="Homeodomain-like_sf"/>
</dbReference>
<evidence type="ECO:0000259" key="8">
    <source>
        <dbReference type="PROSITE" id="PS51294"/>
    </source>
</evidence>
<dbReference type="GO" id="GO:0042795">
    <property type="term" value="P:snRNA transcription by RNA polymerase II"/>
    <property type="evidence" value="ECO:0007669"/>
    <property type="project" value="TreeGrafter"/>
</dbReference>
<dbReference type="InterPro" id="IPR051575">
    <property type="entry name" value="Myb-like_DNA-bd"/>
</dbReference>
<evidence type="ECO:0000313" key="9">
    <source>
        <dbReference type="EMBL" id="GMH58610.1"/>
    </source>
</evidence>
<evidence type="ECO:0000256" key="2">
    <source>
        <dbReference type="ARBA" id="ARBA00023015"/>
    </source>
</evidence>
<dbReference type="InterPro" id="IPR017930">
    <property type="entry name" value="Myb_dom"/>
</dbReference>
<dbReference type="SMART" id="SM00717">
    <property type="entry name" value="SANT"/>
    <property type="match status" value="2"/>
</dbReference>